<dbReference type="NCBIfam" id="NF037997">
    <property type="entry name" value="Na_Pi_symport"/>
    <property type="match status" value="1"/>
</dbReference>
<comment type="caution">
    <text evidence="9">The sequence shown here is derived from an EMBL/GenBank/DDBJ whole genome shotgun (WGS) entry which is preliminary data.</text>
</comment>
<dbReference type="RefSeq" id="WP_285674724.1">
    <property type="nucleotide sequence ID" value="NZ_BSYI01000063.1"/>
</dbReference>
<reference evidence="9 10" key="1">
    <citation type="submission" date="2023-04" db="EMBL/GenBank/DDBJ databases">
        <title>Marinoamorphus aggregata gen. nov., sp. Nov., isolate from tissue of brittle star Ophioplocus japonicus.</title>
        <authorList>
            <person name="Kawano K."/>
            <person name="Sawayama S."/>
            <person name="Nakagawa S."/>
        </authorList>
    </citation>
    <scope>NUCLEOTIDE SEQUENCE [LARGE SCALE GENOMIC DNA]</scope>
    <source>
        <strain evidence="9 10">NKW23</strain>
    </source>
</reference>
<dbReference type="PANTHER" id="PTHR42930">
    <property type="entry name" value="PHOSPHATE-SPECIFIC TRANSPORT SYSTEM ACCESSORY PROTEIN PHOU"/>
    <property type="match status" value="1"/>
</dbReference>
<feature type="transmembrane region" description="Helical" evidence="7">
    <location>
        <begin position="244"/>
        <end position="262"/>
    </location>
</feature>
<evidence type="ECO:0000256" key="1">
    <source>
        <dbReference type="ARBA" id="ARBA00004651"/>
    </source>
</evidence>
<evidence type="ECO:0000256" key="6">
    <source>
        <dbReference type="ARBA" id="ARBA00023136"/>
    </source>
</evidence>
<dbReference type="PANTHER" id="PTHR42930:SF3">
    <property type="entry name" value="PHOSPHATE-SPECIFIC TRANSPORT SYSTEM ACCESSORY PROTEIN PHOU"/>
    <property type="match status" value="1"/>
</dbReference>
<evidence type="ECO:0000259" key="8">
    <source>
        <dbReference type="Pfam" id="PF01895"/>
    </source>
</evidence>
<evidence type="ECO:0000256" key="7">
    <source>
        <dbReference type="SAM" id="Phobius"/>
    </source>
</evidence>
<feature type="transmembrane region" description="Helical" evidence="7">
    <location>
        <begin position="136"/>
        <end position="155"/>
    </location>
</feature>
<feature type="domain" description="PhoU" evidence="8">
    <location>
        <begin position="342"/>
        <end position="421"/>
    </location>
</feature>
<accession>A0ABQ6LTJ4</accession>
<evidence type="ECO:0000313" key="10">
    <source>
        <dbReference type="Proteomes" id="UP001239909"/>
    </source>
</evidence>
<evidence type="ECO:0000256" key="2">
    <source>
        <dbReference type="ARBA" id="ARBA00008107"/>
    </source>
</evidence>
<dbReference type="SUPFAM" id="SSF109755">
    <property type="entry name" value="PhoU-like"/>
    <property type="match status" value="1"/>
</dbReference>
<name>A0ABQ6LTJ4_9RHOB</name>
<keyword evidence="4 7" id="KW-0812">Transmembrane</keyword>
<feature type="transmembrane region" description="Helical" evidence="7">
    <location>
        <begin position="213"/>
        <end position="232"/>
    </location>
</feature>
<keyword evidence="5 7" id="KW-1133">Transmembrane helix</keyword>
<evidence type="ECO:0000313" key="9">
    <source>
        <dbReference type="EMBL" id="GMG85381.1"/>
    </source>
</evidence>
<dbReference type="Proteomes" id="UP001239909">
    <property type="component" value="Unassembled WGS sequence"/>
</dbReference>
<feature type="transmembrane region" description="Helical" evidence="7">
    <location>
        <begin position="107"/>
        <end position="124"/>
    </location>
</feature>
<dbReference type="InterPro" id="IPR003841">
    <property type="entry name" value="Na/Pi_transpt"/>
</dbReference>
<dbReference type="EMBL" id="BSYI01000063">
    <property type="protein sequence ID" value="GMG85381.1"/>
    <property type="molecule type" value="Genomic_DNA"/>
</dbReference>
<dbReference type="InterPro" id="IPR026022">
    <property type="entry name" value="PhoU_dom"/>
</dbReference>
<protein>
    <submittedName>
        <fullName evidence="9">Na/Pi cotransporter family protein</fullName>
    </submittedName>
</protein>
<comment type="subcellular location">
    <subcellularLocation>
        <location evidence="1">Cell membrane</location>
        <topology evidence="1">Multi-pass membrane protein</topology>
    </subcellularLocation>
</comment>
<dbReference type="Pfam" id="PF01895">
    <property type="entry name" value="PhoU"/>
    <property type="match status" value="1"/>
</dbReference>
<keyword evidence="3" id="KW-1003">Cell membrane</keyword>
<sequence>MSALLLNLAGAVALLLWSVRMIRTGVERAYSGEIRAGLRRLSATHASAAAGGTVSAFALQSATAVAILAAGFVTSGSLVPASGLAVLLGADIGSALVARVLVHPIDAAIPVLLLVGVGLFLKGWTRRLRQTGRIVIGLALVLTSLSMIRASTAMLGESETLSLIAGLLADDAISAFLLGALVAWAMHSSLAAVLMTAAFASDGLLSMDAALPIILGANLGGAVIPVVLLFGASPAARRIALGNCLLRGGGAVVALWVLGGIAPAQLGLLGSQPAVQTVNLHLAFNLMAAVLALPLVRPVLGLIEAVEPRPATEDAGTRISALDPAAVADPDRALACASREVLRIGESVHAMLLPSVSLMRHWDDDIARSIARLEGDVDRMHFEIKLYVARLQEGPLTEEQARRALSIASIATGLEEAGDTISAKIAGMARRMATEGLGFSTEGARDIEDFHDRVCANAQLALNVLVTADPGAARQVVEEKERVRRMEQSLQKSHLDRLRHGNPASIETSNLHQETLRALKQVNTAFSMAAYPIAEEAGDLLSSRLAEPAAIIALRQGDE</sequence>
<gene>
    <name evidence="9" type="ORF">LNKW23_46010</name>
</gene>
<dbReference type="Pfam" id="PF02690">
    <property type="entry name" value="Na_Pi_cotrans"/>
    <property type="match status" value="2"/>
</dbReference>
<dbReference type="InterPro" id="IPR038078">
    <property type="entry name" value="PhoU-like_sf"/>
</dbReference>
<evidence type="ECO:0000256" key="4">
    <source>
        <dbReference type="ARBA" id="ARBA00022692"/>
    </source>
</evidence>
<organism evidence="9 10">
    <name type="scientific">Paralimibaculum aggregatum</name>
    <dbReference type="NCBI Taxonomy" id="3036245"/>
    <lineage>
        <taxon>Bacteria</taxon>
        <taxon>Pseudomonadati</taxon>
        <taxon>Pseudomonadota</taxon>
        <taxon>Alphaproteobacteria</taxon>
        <taxon>Rhodobacterales</taxon>
        <taxon>Paracoccaceae</taxon>
        <taxon>Paralimibaculum</taxon>
    </lineage>
</organism>
<dbReference type="InterPro" id="IPR028366">
    <property type="entry name" value="PhoU"/>
</dbReference>
<dbReference type="Gene3D" id="1.20.58.220">
    <property type="entry name" value="Phosphate transport system protein phou homolog 2, domain 2"/>
    <property type="match status" value="1"/>
</dbReference>
<proteinExistence type="inferred from homology"/>
<evidence type="ECO:0000256" key="5">
    <source>
        <dbReference type="ARBA" id="ARBA00022989"/>
    </source>
</evidence>
<keyword evidence="10" id="KW-1185">Reference proteome</keyword>
<comment type="similarity">
    <text evidence="2">Belongs to the PhoU family.</text>
</comment>
<keyword evidence="6 7" id="KW-0472">Membrane</keyword>
<evidence type="ECO:0000256" key="3">
    <source>
        <dbReference type="ARBA" id="ARBA00022475"/>
    </source>
</evidence>
<feature type="transmembrane region" description="Helical" evidence="7">
    <location>
        <begin position="282"/>
        <end position="300"/>
    </location>
</feature>